<dbReference type="PROSITE" id="PS50112">
    <property type="entry name" value="PAS"/>
    <property type="match status" value="6"/>
</dbReference>
<reference evidence="10" key="1">
    <citation type="journal article" date="2019" name="Int. J. Syst. Evol. Microbiol.">
        <title>The Global Catalogue of Microorganisms (GCM) 10K type strain sequencing project: providing services to taxonomists for standard genome sequencing and annotation.</title>
        <authorList>
            <consortium name="The Broad Institute Genomics Platform"/>
            <consortium name="The Broad Institute Genome Sequencing Center for Infectious Disease"/>
            <person name="Wu L."/>
            <person name="Ma J."/>
        </authorList>
    </citation>
    <scope>NUCLEOTIDE SEQUENCE [LARGE SCALE GENOMIC DNA]</scope>
    <source>
        <strain evidence="10">KCTC 42498</strain>
    </source>
</reference>
<dbReference type="InterPro" id="IPR003594">
    <property type="entry name" value="HATPase_dom"/>
</dbReference>
<dbReference type="Proteomes" id="UP001597544">
    <property type="component" value="Unassembled WGS sequence"/>
</dbReference>
<feature type="domain" description="PAS" evidence="7">
    <location>
        <begin position="128"/>
        <end position="198"/>
    </location>
</feature>
<feature type="domain" description="PAS" evidence="7">
    <location>
        <begin position="487"/>
        <end position="532"/>
    </location>
</feature>
<protein>
    <recommendedName>
        <fullName evidence="2">histidine kinase</fullName>
        <ecNumber evidence="2">2.7.13.3</ecNumber>
    </recommendedName>
</protein>
<feature type="domain" description="Histidine kinase" evidence="6">
    <location>
        <begin position="754"/>
        <end position="969"/>
    </location>
</feature>
<dbReference type="SMART" id="SM00091">
    <property type="entry name" value="PAS"/>
    <property type="match status" value="6"/>
</dbReference>
<dbReference type="PROSITE" id="PS50113">
    <property type="entry name" value="PAC"/>
    <property type="match status" value="3"/>
</dbReference>
<keyword evidence="3" id="KW-0597">Phosphoprotein</keyword>
<dbReference type="InterPro" id="IPR005467">
    <property type="entry name" value="His_kinase_dom"/>
</dbReference>
<dbReference type="SMART" id="SM00387">
    <property type="entry name" value="HATPase_c"/>
    <property type="match status" value="1"/>
</dbReference>
<sequence>MKPERSLIDFEKIVMSSPDIFGIIDKDGFILYVSEACRNVLGYVREELEGRNFAEFLHSDDLASTQQVIQEALKSGTKASLENRYIHRQGHEVPMHWMGVWSEEDGFLYYVGRDVTEQKAFQARLEESEQRYKTLFDNSPEIVFVESREGLVTEANLRFLKAFRKSEEQVIGSPASCFLSPDTATVNNKYLEQALLGNPTRFDLELEKGGEVRIYDTTKYPIIVRDEVIGAHTVVTDITPLVESYETIQQQAKRLNTILESITDAFCTMDRDWKYTYVNGEFERLTHFKREDVLGKSFFSLYPDEGNPEFFRNYRQAMETGKSARFDAYSPEHGKWLEVKVFPSTEGLSVYFSDITDKVKAQQEAKRLSLVASTTTNGVVIMGTDRRIEWVNEGFTEMTGYLLEESVGKRPIELLGHAQTDSSTLASVKEKMIHGQPAAFEVLNKTKAGKDLWLSIKVNPIFGEDGEVAGFVSIQTDVTDLKKHQQELEVLSLVASKTAHGVVITGANGFTEWVNEGFTRLTGYSHSEIVGRKPGTLLQGAETDKKTVGFMREMLLKAVPFNTNIINYKKTGEKVWFSMDITPICDDSGQVVRFIAIQKDITERKEIQQELEKLSLVASKTNNSVIIADRDWRIEWVNEGFTKLTGYTLPEATGKTPSKLLHHHSKGNKAFEVLEEKLLKGEAISFEERIRKKNGEEAWVSVDITAILGENGEPSKFIEVQTEITLLKDKELDLSRLAKDLYRQNKDLEQFTYIVSHNLRAPVANALGLANLLTRIDRRTDMFDKSLANLQESMVRLDTVMKDMNTILSIRDSKGNLETEQVSVKFVIQQVVSSLSASLNDCGGVVTDDIAEGLSVSANKAYLYSIFYNLLSNAIKYRSKERVLAVSIKCFSNSDKGMLLSFADNGCGFDLQKARDSVFKLYKRFHTDKKGRGIGLYLVKTHLEAIGGHVEVASKVGEGTKFLIYLPKM</sequence>
<accession>A0ABW5ISC5</accession>
<dbReference type="Pfam" id="PF08448">
    <property type="entry name" value="PAS_4"/>
    <property type="match status" value="2"/>
</dbReference>
<dbReference type="EC" id="2.7.13.3" evidence="2"/>
<dbReference type="InterPro" id="IPR004358">
    <property type="entry name" value="Sig_transdc_His_kin-like_C"/>
</dbReference>
<dbReference type="RefSeq" id="WP_377511758.1">
    <property type="nucleotide sequence ID" value="NZ_JBHULU010000027.1"/>
</dbReference>
<feature type="domain" description="PAS" evidence="7">
    <location>
        <begin position="6"/>
        <end position="76"/>
    </location>
</feature>
<keyword evidence="5" id="KW-0418">Kinase</keyword>
<dbReference type="Pfam" id="PF08447">
    <property type="entry name" value="PAS_3"/>
    <property type="match status" value="2"/>
</dbReference>
<feature type="domain" description="PAC" evidence="8">
    <location>
        <begin position="436"/>
        <end position="490"/>
    </location>
</feature>
<dbReference type="SUPFAM" id="SSF47384">
    <property type="entry name" value="Homodimeric domain of signal transducing histidine kinase"/>
    <property type="match status" value="1"/>
</dbReference>
<dbReference type="Gene3D" id="3.30.565.10">
    <property type="entry name" value="Histidine kinase-like ATPase, C-terminal domain"/>
    <property type="match status" value="1"/>
</dbReference>
<feature type="domain" description="PAC" evidence="8">
    <location>
        <begin position="559"/>
        <end position="613"/>
    </location>
</feature>
<feature type="domain" description="PAC" evidence="8">
    <location>
        <begin position="684"/>
        <end position="736"/>
    </location>
</feature>
<dbReference type="SUPFAM" id="SSF55785">
    <property type="entry name" value="PYP-like sensor domain (PAS domain)"/>
    <property type="match status" value="6"/>
</dbReference>
<dbReference type="Gene3D" id="1.10.287.130">
    <property type="match status" value="1"/>
</dbReference>
<dbReference type="PANTHER" id="PTHR43304">
    <property type="entry name" value="PHYTOCHROME-LIKE PROTEIN CPH1"/>
    <property type="match status" value="1"/>
</dbReference>
<gene>
    <name evidence="9" type="ORF">ACFSRY_18870</name>
</gene>
<evidence type="ECO:0000256" key="5">
    <source>
        <dbReference type="ARBA" id="ARBA00022777"/>
    </source>
</evidence>
<dbReference type="InterPro" id="IPR000700">
    <property type="entry name" value="PAS-assoc_C"/>
</dbReference>
<feature type="domain" description="PAS" evidence="7">
    <location>
        <begin position="251"/>
        <end position="321"/>
    </location>
</feature>
<dbReference type="Pfam" id="PF13426">
    <property type="entry name" value="PAS_9"/>
    <property type="match status" value="2"/>
</dbReference>
<dbReference type="InterPro" id="IPR013656">
    <property type="entry name" value="PAS_4"/>
</dbReference>
<evidence type="ECO:0000256" key="3">
    <source>
        <dbReference type="ARBA" id="ARBA00022553"/>
    </source>
</evidence>
<evidence type="ECO:0000259" key="8">
    <source>
        <dbReference type="PROSITE" id="PS50113"/>
    </source>
</evidence>
<name>A0ABW5ISC5_9BACT</name>
<evidence type="ECO:0000313" key="9">
    <source>
        <dbReference type="EMBL" id="MFD2515942.1"/>
    </source>
</evidence>
<evidence type="ECO:0000259" key="6">
    <source>
        <dbReference type="PROSITE" id="PS50109"/>
    </source>
</evidence>
<keyword evidence="4" id="KW-0808">Transferase</keyword>
<dbReference type="PANTHER" id="PTHR43304:SF1">
    <property type="entry name" value="PAC DOMAIN-CONTAINING PROTEIN"/>
    <property type="match status" value="1"/>
</dbReference>
<dbReference type="SMART" id="SM00086">
    <property type="entry name" value="PAC"/>
    <property type="match status" value="4"/>
</dbReference>
<dbReference type="EMBL" id="JBHULU010000027">
    <property type="protein sequence ID" value="MFD2515942.1"/>
    <property type="molecule type" value="Genomic_DNA"/>
</dbReference>
<dbReference type="SUPFAM" id="SSF55874">
    <property type="entry name" value="ATPase domain of HSP90 chaperone/DNA topoisomerase II/histidine kinase"/>
    <property type="match status" value="1"/>
</dbReference>
<dbReference type="InterPro" id="IPR036890">
    <property type="entry name" value="HATPase_C_sf"/>
</dbReference>
<dbReference type="Pfam" id="PF02518">
    <property type="entry name" value="HATPase_c"/>
    <property type="match status" value="1"/>
</dbReference>
<dbReference type="InterPro" id="IPR052162">
    <property type="entry name" value="Sensor_kinase/Photoreceptor"/>
</dbReference>
<comment type="catalytic activity">
    <reaction evidence="1">
        <text>ATP + protein L-histidine = ADP + protein N-phospho-L-histidine.</text>
        <dbReference type="EC" id="2.7.13.3"/>
    </reaction>
</comment>
<dbReference type="CDD" id="cd00130">
    <property type="entry name" value="PAS"/>
    <property type="match status" value="6"/>
</dbReference>
<proteinExistence type="predicted"/>
<evidence type="ECO:0000256" key="1">
    <source>
        <dbReference type="ARBA" id="ARBA00000085"/>
    </source>
</evidence>
<dbReference type="NCBIfam" id="TIGR00229">
    <property type="entry name" value="sensory_box"/>
    <property type="match status" value="6"/>
</dbReference>
<evidence type="ECO:0000259" key="7">
    <source>
        <dbReference type="PROSITE" id="PS50112"/>
    </source>
</evidence>
<dbReference type="Gene3D" id="3.30.450.20">
    <property type="entry name" value="PAS domain"/>
    <property type="match status" value="6"/>
</dbReference>
<organism evidence="9 10">
    <name type="scientific">Pontibacter locisalis</name>
    <dbReference type="NCBI Taxonomy" id="1719035"/>
    <lineage>
        <taxon>Bacteria</taxon>
        <taxon>Pseudomonadati</taxon>
        <taxon>Bacteroidota</taxon>
        <taxon>Cytophagia</taxon>
        <taxon>Cytophagales</taxon>
        <taxon>Hymenobacteraceae</taxon>
        <taxon>Pontibacter</taxon>
    </lineage>
</organism>
<keyword evidence="10" id="KW-1185">Reference proteome</keyword>
<dbReference type="InterPro" id="IPR036097">
    <property type="entry name" value="HisK_dim/P_sf"/>
</dbReference>
<feature type="domain" description="PAS" evidence="7">
    <location>
        <begin position="364"/>
        <end position="435"/>
    </location>
</feature>
<evidence type="ECO:0000256" key="2">
    <source>
        <dbReference type="ARBA" id="ARBA00012438"/>
    </source>
</evidence>
<dbReference type="PROSITE" id="PS50109">
    <property type="entry name" value="HIS_KIN"/>
    <property type="match status" value="1"/>
</dbReference>
<dbReference type="InterPro" id="IPR000014">
    <property type="entry name" value="PAS"/>
</dbReference>
<dbReference type="PRINTS" id="PR00344">
    <property type="entry name" value="BCTRLSENSOR"/>
</dbReference>
<dbReference type="InterPro" id="IPR001610">
    <property type="entry name" value="PAC"/>
</dbReference>
<comment type="caution">
    <text evidence="9">The sequence shown here is derived from an EMBL/GenBank/DDBJ whole genome shotgun (WGS) entry which is preliminary data.</text>
</comment>
<evidence type="ECO:0000256" key="4">
    <source>
        <dbReference type="ARBA" id="ARBA00022679"/>
    </source>
</evidence>
<dbReference type="InterPro" id="IPR013655">
    <property type="entry name" value="PAS_fold_3"/>
</dbReference>
<evidence type="ECO:0000313" key="10">
    <source>
        <dbReference type="Proteomes" id="UP001597544"/>
    </source>
</evidence>
<dbReference type="InterPro" id="IPR035965">
    <property type="entry name" value="PAS-like_dom_sf"/>
</dbReference>
<feature type="domain" description="PAS" evidence="7">
    <location>
        <begin position="610"/>
        <end position="681"/>
    </location>
</feature>